<protein>
    <submittedName>
        <fullName evidence="3">RluA family pseudouridine synthase</fullName>
    </submittedName>
</protein>
<gene>
    <name evidence="3" type="ORF">F0P96_05880</name>
</gene>
<dbReference type="RefSeq" id="WP_151077885.1">
    <property type="nucleotide sequence ID" value="NZ_CP047647.1"/>
</dbReference>
<dbReference type="GO" id="GO:0009982">
    <property type="term" value="F:pseudouridine synthase activity"/>
    <property type="evidence" value="ECO:0007669"/>
    <property type="project" value="InterPro"/>
</dbReference>
<dbReference type="PANTHER" id="PTHR21600">
    <property type="entry name" value="MITOCHONDRIAL RNA PSEUDOURIDINE SYNTHASE"/>
    <property type="match status" value="1"/>
</dbReference>
<dbReference type="InterPro" id="IPR006224">
    <property type="entry name" value="PsdUridine_synth_RluA-like_CS"/>
</dbReference>
<name>A0A7L5A1X3_9BACT</name>
<accession>A0A7L5A1X3</accession>
<dbReference type="SUPFAM" id="SSF55120">
    <property type="entry name" value="Pseudouridine synthase"/>
    <property type="match status" value="1"/>
</dbReference>
<dbReference type="Proteomes" id="UP000326380">
    <property type="component" value="Unassembled WGS sequence"/>
</dbReference>
<reference evidence="3 4" key="1">
    <citation type="submission" date="2019-09" db="EMBL/GenBank/DDBJ databases">
        <title>Genome sequence of Hymenobacter sp. M3.</title>
        <authorList>
            <person name="Srinivasan S."/>
        </authorList>
    </citation>
    <scope>NUCLEOTIDE SEQUENCE [LARGE SCALE GENOMIC DNA]</scope>
    <source>
        <strain evidence="3 4">M3</strain>
    </source>
</reference>
<evidence type="ECO:0000256" key="2">
    <source>
        <dbReference type="ARBA" id="ARBA00023235"/>
    </source>
</evidence>
<dbReference type="InterPro" id="IPR020103">
    <property type="entry name" value="PsdUridine_synth_cat_dom_sf"/>
</dbReference>
<evidence type="ECO:0000313" key="4">
    <source>
        <dbReference type="Proteomes" id="UP000326380"/>
    </source>
</evidence>
<dbReference type="EMBL" id="VTWU01000002">
    <property type="protein sequence ID" value="KAA9338361.1"/>
    <property type="molecule type" value="Genomic_DNA"/>
</dbReference>
<dbReference type="GO" id="GO:0140098">
    <property type="term" value="F:catalytic activity, acting on RNA"/>
    <property type="evidence" value="ECO:0007669"/>
    <property type="project" value="UniProtKB-ARBA"/>
</dbReference>
<dbReference type="Pfam" id="PF00849">
    <property type="entry name" value="PseudoU_synth_2"/>
    <property type="match status" value="1"/>
</dbReference>
<dbReference type="PROSITE" id="PS01129">
    <property type="entry name" value="PSI_RLU"/>
    <property type="match status" value="1"/>
</dbReference>
<dbReference type="InterPro" id="IPR006145">
    <property type="entry name" value="PsdUridine_synth_RsuA/RluA"/>
</dbReference>
<dbReference type="InterPro" id="IPR050188">
    <property type="entry name" value="RluA_PseudoU_synthase"/>
</dbReference>
<comment type="similarity">
    <text evidence="1">Belongs to the pseudouridine synthase RluA family.</text>
</comment>
<evidence type="ECO:0000256" key="1">
    <source>
        <dbReference type="ARBA" id="ARBA00010876"/>
    </source>
</evidence>
<dbReference type="GO" id="GO:0001522">
    <property type="term" value="P:pseudouridine synthesis"/>
    <property type="evidence" value="ECO:0007669"/>
    <property type="project" value="InterPro"/>
</dbReference>
<keyword evidence="4" id="KW-1185">Reference proteome</keyword>
<dbReference type="Gene3D" id="3.30.2350.10">
    <property type="entry name" value="Pseudouridine synthase"/>
    <property type="match status" value="1"/>
</dbReference>
<dbReference type="GO" id="GO:0006396">
    <property type="term" value="P:RNA processing"/>
    <property type="evidence" value="ECO:0007669"/>
    <property type="project" value="UniProtKB-ARBA"/>
</dbReference>
<sequence length="238" mass="26828">MNRPAIWSEQKEILFEDNHLLIVNKTAGTLVQADETGDEPLSSKAAEYLRLKYKKPGNAFVGVCHRIDRPVTGIVVLAKTSKALSRLNEMFRDNQMHKTYWALVGKAPAPEEGTLVHWLLKDPMRNVTKAYAQKHVQGQRAELHYKTLAQFGHRYLLEINPITGRPHQIRVQLSTGLGTPITGDVKYGAMAPLPDISIALHARRLQFKHPVTHQEMDIVAPLPDAEVWDPVRNAELVK</sequence>
<dbReference type="CDD" id="cd02869">
    <property type="entry name" value="PseudoU_synth_RluA_like"/>
    <property type="match status" value="1"/>
</dbReference>
<dbReference type="GO" id="GO:0003723">
    <property type="term" value="F:RNA binding"/>
    <property type="evidence" value="ECO:0007669"/>
    <property type="project" value="InterPro"/>
</dbReference>
<dbReference type="AlphaFoldDB" id="A0A7L5A1X3"/>
<proteinExistence type="inferred from homology"/>
<evidence type="ECO:0000313" key="3">
    <source>
        <dbReference type="EMBL" id="KAA9338361.1"/>
    </source>
</evidence>
<keyword evidence="2" id="KW-0413">Isomerase</keyword>
<dbReference type="PANTHER" id="PTHR21600:SF83">
    <property type="entry name" value="PSEUDOURIDYLATE SYNTHASE RPUSD4, MITOCHONDRIAL"/>
    <property type="match status" value="1"/>
</dbReference>
<comment type="caution">
    <text evidence="3">The sequence shown here is derived from an EMBL/GenBank/DDBJ whole genome shotgun (WGS) entry which is preliminary data.</text>
</comment>
<organism evidence="3 4">
    <name type="scientific">Hymenobacter busanensis</name>
    <dbReference type="NCBI Taxonomy" id="2607656"/>
    <lineage>
        <taxon>Bacteria</taxon>
        <taxon>Pseudomonadati</taxon>
        <taxon>Bacteroidota</taxon>
        <taxon>Cytophagia</taxon>
        <taxon>Cytophagales</taxon>
        <taxon>Hymenobacteraceae</taxon>
        <taxon>Hymenobacter</taxon>
    </lineage>
</organism>